<organism evidence="1 2">
    <name type="scientific">Nonomuraea mangrovi</name>
    <dbReference type="NCBI Taxonomy" id="2316207"/>
    <lineage>
        <taxon>Bacteria</taxon>
        <taxon>Bacillati</taxon>
        <taxon>Actinomycetota</taxon>
        <taxon>Actinomycetes</taxon>
        <taxon>Streptosporangiales</taxon>
        <taxon>Streptosporangiaceae</taxon>
        <taxon>Nonomuraea</taxon>
    </lineage>
</organism>
<protein>
    <submittedName>
        <fullName evidence="1">Uncharacterized protein</fullName>
    </submittedName>
</protein>
<sequence length="94" mass="9430">MLGAFEGLNDETEEHVVDFVAEGPDGDVAEAEAGEGIEPLLQPLLRCVAGGPVVVVGPGALDAGVEVVAGGVEGVQDGVPAFVRLPVVGVRVSR</sequence>
<evidence type="ECO:0000313" key="2">
    <source>
        <dbReference type="Proteomes" id="UP001597368"/>
    </source>
</evidence>
<evidence type="ECO:0000313" key="1">
    <source>
        <dbReference type="EMBL" id="MFD1930661.1"/>
    </source>
</evidence>
<dbReference type="RefSeq" id="WP_379569280.1">
    <property type="nucleotide sequence ID" value="NZ_JBHUFV010000005.1"/>
</dbReference>
<reference evidence="2" key="1">
    <citation type="journal article" date="2019" name="Int. J. Syst. Evol. Microbiol.">
        <title>The Global Catalogue of Microorganisms (GCM) 10K type strain sequencing project: providing services to taxonomists for standard genome sequencing and annotation.</title>
        <authorList>
            <consortium name="The Broad Institute Genomics Platform"/>
            <consortium name="The Broad Institute Genome Sequencing Center for Infectious Disease"/>
            <person name="Wu L."/>
            <person name="Ma J."/>
        </authorList>
    </citation>
    <scope>NUCLEOTIDE SEQUENCE [LARGE SCALE GENOMIC DNA]</scope>
    <source>
        <strain evidence="2">ICMP 6774ER</strain>
    </source>
</reference>
<name>A0ABW4SME5_9ACTN</name>
<keyword evidence="2" id="KW-1185">Reference proteome</keyword>
<gene>
    <name evidence="1" type="ORF">ACFSKW_04120</name>
</gene>
<proteinExistence type="predicted"/>
<accession>A0ABW4SME5</accession>
<dbReference type="EMBL" id="JBHUFV010000005">
    <property type="protein sequence ID" value="MFD1930661.1"/>
    <property type="molecule type" value="Genomic_DNA"/>
</dbReference>
<comment type="caution">
    <text evidence="1">The sequence shown here is derived from an EMBL/GenBank/DDBJ whole genome shotgun (WGS) entry which is preliminary data.</text>
</comment>
<dbReference type="Proteomes" id="UP001597368">
    <property type="component" value="Unassembled WGS sequence"/>
</dbReference>